<keyword evidence="3" id="KW-1185">Reference proteome</keyword>
<dbReference type="NCBIfam" id="TIGR00249">
    <property type="entry name" value="sixA"/>
    <property type="match status" value="1"/>
</dbReference>
<evidence type="ECO:0000313" key="2">
    <source>
        <dbReference type="EMBL" id="PWF48600.1"/>
    </source>
</evidence>
<dbReference type="RefSeq" id="WP_106757429.1">
    <property type="nucleotide sequence ID" value="NZ_PXWF02000173.1"/>
</dbReference>
<dbReference type="Proteomes" id="UP000241421">
    <property type="component" value="Unassembled WGS sequence"/>
</dbReference>
<dbReference type="InterPro" id="IPR051021">
    <property type="entry name" value="Mito_Ser/Thr_phosphatase"/>
</dbReference>
<proteinExistence type="predicted"/>
<name>A0A2U2HM70_9BURK</name>
<gene>
    <name evidence="2" type="primary">sixA</name>
    <name evidence="2" type="ORF">C7C56_010870</name>
</gene>
<dbReference type="SUPFAM" id="SSF53254">
    <property type="entry name" value="Phosphoglycerate mutase-like"/>
    <property type="match status" value="1"/>
</dbReference>
<organism evidence="2 3">
    <name type="scientific">Massilia glaciei</name>
    <dbReference type="NCBI Taxonomy" id="1524097"/>
    <lineage>
        <taxon>Bacteria</taxon>
        <taxon>Pseudomonadati</taxon>
        <taxon>Pseudomonadota</taxon>
        <taxon>Betaproteobacteria</taxon>
        <taxon>Burkholderiales</taxon>
        <taxon>Oxalobacteraceae</taxon>
        <taxon>Telluria group</taxon>
        <taxon>Massilia</taxon>
    </lineage>
</organism>
<dbReference type="SMART" id="SM00855">
    <property type="entry name" value="PGAM"/>
    <property type="match status" value="1"/>
</dbReference>
<accession>A0A2U2HM70</accession>
<dbReference type="Pfam" id="PF00300">
    <property type="entry name" value="His_Phos_1"/>
    <property type="match status" value="1"/>
</dbReference>
<dbReference type="InterPro" id="IPR013078">
    <property type="entry name" value="His_Pase_superF_clade-1"/>
</dbReference>
<dbReference type="GO" id="GO:0005737">
    <property type="term" value="C:cytoplasm"/>
    <property type="evidence" value="ECO:0007669"/>
    <property type="project" value="InterPro"/>
</dbReference>
<protein>
    <submittedName>
        <fullName evidence="2">Phosphohistidine phosphatase SixA</fullName>
    </submittedName>
</protein>
<dbReference type="InterPro" id="IPR029033">
    <property type="entry name" value="His_PPase_superfam"/>
</dbReference>
<comment type="caution">
    <text evidence="2">The sequence shown here is derived from an EMBL/GenBank/DDBJ whole genome shotgun (WGS) entry which is preliminary data.</text>
</comment>
<evidence type="ECO:0000256" key="1">
    <source>
        <dbReference type="ARBA" id="ARBA00022801"/>
    </source>
</evidence>
<dbReference type="InterPro" id="IPR004449">
    <property type="entry name" value="SixA"/>
</dbReference>
<dbReference type="CDD" id="cd07067">
    <property type="entry name" value="HP_PGM_like"/>
    <property type="match status" value="1"/>
</dbReference>
<sequence>MDLILLRHAEADFGEPDLQRPLTAKGHKQARRMGEWLNSQLPESCRILVSPALRAVQTAEGLGRKFKIHPGLAPGAGCEQVLQVANWPSNKDPVLIVGHQPTLGQVAALLLSGAPQYWNMKQANAWWFVQREPQDPEGLSLRAVMSPELV</sequence>
<reference evidence="2 3" key="1">
    <citation type="submission" date="2018-04" db="EMBL/GenBank/DDBJ databases">
        <title>Massilia violaceinigra sp. nov., a novel purple-pigmented bacterium isolated from Tianshan glacier, Xinjiang, China.</title>
        <authorList>
            <person name="Wang H."/>
        </authorList>
    </citation>
    <scope>NUCLEOTIDE SEQUENCE [LARGE SCALE GENOMIC DNA]</scope>
    <source>
        <strain evidence="2 3">B448-2</strain>
    </source>
</reference>
<dbReference type="PANTHER" id="PTHR20935">
    <property type="entry name" value="PHOSPHOGLYCERATE MUTASE-RELATED"/>
    <property type="match status" value="1"/>
</dbReference>
<dbReference type="EMBL" id="PXWF02000173">
    <property type="protein sequence ID" value="PWF48600.1"/>
    <property type="molecule type" value="Genomic_DNA"/>
</dbReference>
<keyword evidence="1" id="KW-0378">Hydrolase</keyword>
<dbReference type="PANTHER" id="PTHR20935:SF1">
    <property type="entry name" value="SLL1549 PROTEIN"/>
    <property type="match status" value="1"/>
</dbReference>
<dbReference type="AlphaFoldDB" id="A0A2U2HM70"/>
<evidence type="ECO:0000313" key="3">
    <source>
        <dbReference type="Proteomes" id="UP000241421"/>
    </source>
</evidence>
<dbReference type="Gene3D" id="3.40.50.1240">
    <property type="entry name" value="Phosphoglycerate mutase-like"/>
    <property type="match status" value="1"/>
</dbReference>
<dbReference type="GO" id="GO:0101006">
    <property type="term" value="F:protein histidine phosphatase activity"/>
    <property type="evidence" value="ECO:0007669"/>
    <property type="project" value="InterPro"/>
</dbReference>
<dbReference type="OrthoDB" id="9814783at2"/>